<reference evidence="2 3" key="1">
    <citation type="journal article" date="2015" name="Nature">
        <title>rRNA introns, odd ribosomes, and small enigmatic genomes across a large radiation of phyla.</title>
        <authorList>
            <person name="Brown C.T."/>
            <person name="Hug L.A."/>
            <person name="Thomas B.C."/>
            <person name="Sharon I."/>
            <person name="Castelle C.J."/>
            <person name="Singh A."/>
            <person name="Wilkins M.J."/>
            <person name="Williams K.H."/>
            <person name="Banfield J.F."/>
        </authorList>
    </citation>
    <scope>NUCLEOTIDE SEQUENCE [LARGE SCALE GENOMIC DNA]</scope>
</reference>
<feature type="transmembrane region" description="Helical" evidence="1">
    <location>
        <begin position="239"/>
        <end position="258"/>
    </location>
</feature>
<evidence type="ECO:0000313" key="3">
    <source>
        <dbReference type="Proteomes" id="UP000034799"/>
    </source>
</evidence>
<feature type="transmembrane region" description="Helical" evidence="1">
    <location>
        <begin position="367"/>
        <end position="386"/>
    </location>
</feature>
<feature type="transmembrane region" description="Helical" evidence="1">
    <location>
        <begin position="20"/>
        <end position="41"/>
    </location>
</feature>
<sequence>MKLSLLELFHRSYVSIIGIFRRFPVTATLIIIEFIGMSLLTELDYFRDHGKEAYLLEMVLLANFALSALTVNIQLASERYGLPVLKRIALNIAAFVLIGGFSYLFLYKDINSFNILNGTFTGNTYKMLIMAGLSVLSVAISPFLKDENSNEWWNLMITTFYRGSISVLYSVALYIGLSLAFLAVDAFWKFTFFDNQYALVAIFSFVLVAPLHFLHGIYEFPKKSTLIQLPKYLLIMVKYILTPLIGIYTIILYPYIFSFPFREEWPANEATGIILALMVMIYAGIALLYGLPQGTSDEKFKTLFTKISTAIALPTILFWIYSLWLRINAYGMTVNRFVLMAVILWFLAVTLYYLFSRNTNIKYPLAGLWILLFVIFYFPFTSFYWGEHSQINRLINIAKDEKLYVNGKIEKGDKPAVAGNDYVMGEIIVYLNLNNGIKKVENVLGDTVMEGLTLNKYGYVKEVAQRYSLSGSVFYANPTNQIPAATEEFVASLDVTSLDILEGYTKVVYKEVPYEDMKKNTFTLDEVVYTVDLDFEDPAFSTTSKNLSENEKSFGPTGSYFTTDITKLSFESSNTIFIINHVGGMYKNGKITGFNFINGYLFTK</sequence>
<dbReference type="STRING" id="1619100.UT34_C0001G0531"/>
<dbReference type="InterPro" id="IPR025291">
    <property type="entry name" value="DUF4153"/>
</dbReference>
<protein>
    <recommendedName>
        <fullName evidence="4">DUF4153 domain-containing protein</fullName>
    </recommendedName>
</protein>
<feature type="transmembrane region" description="Helical" evidence="1">
    <location>
        <begin position="303"/>
        <end position="325"/>
    </location>
</feature>
<feature type="transmembrane region" description="Helical" evidence="1">
    <location>
        <begin position="196"/>
        <end position="218"/>
    </location>
</feature>
<keyword evidence="1" id="KW-0472">Membrane</keyword>
<keyword evidence="1" id="KW-1133">Transmembrane helix</keyword>
<feature type="transmembrane region" description="Helical" evidence="1">
    <location>
        <begin position="53"/>
        <end position="76"/>
    </location>
</feature>
<name>A0A0G0Q7R5_9BACT</name>
<evidence type="ECO:0000313" key="2">
    <source>
        <dbReference type="EMBL" id="KKR06490.1"/>
    </source>
</evidence>
<dbReference type="Pfam" id="PF13687">
    <property type="entry name" value="DUF4153"/>
    <property type="match status" value="1"/>
</dbReference>
<evidence type="ECO:0008006" key="4">
    <source>
        <dbReference type="Google" id="ProtNLM"/>
    </source>
</evidence>
<feature type="transmembrane region" description="Helical" evidence="1">
    <location>
        <begin position="165"/>
        <end position="184"/>
    </location>
</feature>
<gene>
    <name evidence="2" type="ORF">UT34_C0001G0531</name>
</gene>
<dbReference type="AlphaFoldDB" id="A0A0G0Q7R5"/>
<feature type="transmembrane region" description="Helical" evidence="1">
    <location>
        <begin position="337"/>
        <end position="355"/>
    </location>
</feature>
<feature type="transmembrane region" description="Helical" evidence="1">
    <location>
        <begin position="127"/>
        <end position="144"/>
    </location>
</feature>
<feature type="transmembrane region" description="Helical" evidence="1">
    <location>
        <begin position="88"/>
        <end position="107"/>
    </location>
</feature>
<comment type="caution">
    <text evidence="2">The sequence shown here is derived from an EMBL/GenBank/DDBJ whole genome shotgun (WGS) entry which is preliminary data.</text>
</comment>
<evidence type="ECO:0000256" key="1">
    <source>
        <dbReference type="SAM" id="Phobius"/>
    </source>
</evidence>
<dbReference type="Proteomes" id="UP000034799">
    <property type="component" value="Unassembled WGS sequence"/>
</dbReference>
<organism evidence="2 3">
    <name type="scientific">candidate division WS6 bacterium GW2011_GWF2_39_15</name>
    <dbReference type="NCBI Taxonomy" id="1619100"/>
    <lineage>
        <taxon>Bacteria</taxon>
        <taxon>Candidatus Dojkabacteria</taxon>
    </lineage>
</organism>
<keyword evidence="1" id="KW-0812">Transmembrane</keyword>
<accession>A0A0G0Q7R5</accession>
<dbReference type="EMBL" id="LBWK01000001">
    <property type="protein sequence ID" value="KKR06490.1"/>
    <property type="molecule type" value="Genomic_DNA"/>
</dbReference>
<proteinExistence type="predicted"/>
<feature type="transmembrane region" description="Helical" evidence="1">
    <location>
        <begin position="270"/>
        <end position="291"/>
    </location>
</feature>